<dbReference type="SUPFAM" id="SSF56672">
    <property type="entry name" value="DNA/RNA polymerases"/>
    <property type="match status" value="1"/>
</dbReference>
<dbReference type="Pfam" id="PF00078">
    <property type="entry name" value="RVT_1"/>
    <property type="match status" value="1"/>
</dbReference>
<evidence type="ECO:0000256" key="1">
    <source>
        <dbReference type="PROSITE-ProRule" id="PRU00042"/>
    </source>
</evidence>
<dbReference type="PROSITE" id="PS50878">
    <property type="entry name" value="RT_POL"/>
    <property type="match status" value="1"/>
</dbReference>
<feature type="domain" description="C2H2-type" evidence="2">
    <location>
        <begin position="23"/>
        <end position="51"/>
    </location>
</feature>
<dbReference type="PANTHER" id="PTHR47027:SF20">
    <property type="entry name" value="REVERSE TRANSCRIPTASE-LIKE PROTEIN WITH RNA-DIRECTED DNA POLYMERASE DOMAIN"/>
    <property type="match status" value="1"/>
</dbReference>
<dbReference type="InterPro" id="IPR013087">
    <property type="entry name" value="Znf_C2H2_type"/>
</dbReference>
<dbReference type="InterPro" id="IPR000477">
    <property type="entry name" value="RT_dom"/>
</dbReference>
<reference evidence="4" key="2">
    <citation type="submission" date="2025-09" db="UniProtKB">
        <authorList>
            <consortium name="Ensembl"/>
        </authorList>
    </citation>
    <scope>IDENTIFICATION</scope>
</reference>
<dbReference type="GO" id="GO:0008270">
    <property type="term" value="F:zinc ion binding"/>
    <property type="evidence" value="ECO:0007669"/>
    <property type="project" value="UniProtKB-KW"/>
</dbReference>
<feature type="domain" description="C2H2-type" evidence="2">
    <location>
        <begin position="87"/>
        <end position="115"/>
    </location>
</feature>
<evidence type="ECO:0000313" key="4">
    <source>
        <dbReference type="Ensembl" id="ENSECRP00000028013.1"/>
    </source>
</evidence>
<accession>A0A8C4XFF0</accession>
<sequence>MESNTSNMDTMNILTINIPEDTYYCLVCGDMLASLQRLIKHYKIKHHEAKVIFKCLNCSKTSYNHHSIAYHQAKCKKSKTHMKMNCLTCPTCGDQFNSNRGLGQHIRHRHLESDTAITEDLEQSIIESNIEDDELALFISPLESEEVNIILPMLRQTLIIDNGLELNLAELWRENFENPTHKEIWLEDTTNLLLKELLSKTKDKKSEAPKHSLSSKKQVPKRILKKYCYKRAQTLYTRNRAHLASEILDGLTRKKCEILLNKIYEHFNGSTGLTQPITIGSLITRILSKILYTSLKSGILLNPRQRGFMETAGCSENIQTLQAIIMAHKAHQKSFGMVFIDFEKVFDTISHAYLFRILRIMRLDTHISQLFRDMYSGASTCVENSEGNTNDITLMRGVKQGDALFPLFFNISIDPLIHKLEMDGSGTILGEATITAMAFADDLVLVSNTWGGMKKNLNILKEFCRGSGLKLQPAKCKGFFFTWKNQSLDGIYENLILQETCNQNKICGQMNNLWKLKGGIPNNFPNQDILSNICNNQLPNDVPIKFRDWRQAEIESWKKLSIQGLGIDLFEDDKVSNCWLYSHNWMSQGQFIATIHVRANVFPTRETTSRGRQEPSHCRKCIIATESLSHILGQCPALQKERITRHHKLCNLLAKECEAHRWIVHTEQSIKLNSGRSLRPDLILIKDKDGIVIDLTVRFEFNLEEAQRVKFSKEQKYGSMSSYIREIYGTNNVQTFGIVIGARGKWYEFNNKPLKQIGLSASRTLSFSKLMSRRGLLYSLDMLTAFSK</sequence>
<proteinExistence type="predicted"/>
<keyword evidence="1" id="KW-0863">Zinc-finger</keyword>
<evidence type="ECO:0000259" key="2">
    <source>
        <dbReference type="PROSITE" id="PS50157"/>
    </source>
</evidence>
<evidence type="ECO:0000259" key="3">
    <source>
        <dbReference type="PROSITE" id="PS50878"/>
    </source>
</evidence>
<name>A0A8C4XFF0_ERPCA</name>
<dbReference type="Ensembl" id="ENSECRT00000028599.1">
    <property type="protein sequence ID" value="ENSECRP00000028013.1"/>
    <property type="gene ID" value="ENSECRG00000018954.1"/>
</dbReference>
<feature type="domain" description="Reverse transcriptase" evidence="3">
    <location>
        <begin position="232"/>
        <end position="497"/>
    </location>
</feature>
<reference evidence="4" key="1">
    <citation type="submission" date="2025-08" db="UniProtKB">
        <authorList>
            <consortium name="Ensembl"/>
        </authorList>
    </citation>
    <scope>IDENTIFICATION</scope>
</reference>
<protein>
    <recommendedName>
        <fullName evidence="6">Reverse transcriptase</fullName>
    </recommendedName>
</protein>
<dbReference type="PROSITE" id="PS50157">
    <property type="entry name" value="ZINC_FINGER_C2H2_2"/>
    <property type="match status" value="2"/>
</dbReference>
<evidence type="ECO:0008006" key="6">
    <source>
        <dbReference type="Google" id="ProtNLM"/>
    </source>
</evidence>
<organism evidence="4 5">
    <name type="scientific">Erpetoichthys calabaricus</name>
    <name type="common">Rope fish</name>
    <name type="synonym">Calamoichthys calabaricus</name>
    <dbReference type="NCBI Taxonomy" id="27687"/>
    <lineage>
        <taxon>Eukaryota</taxon>
        <taxon>Metazoa</taxon>
        <taxon>Chordata</taxon>
        <taxon>Craniata</taxon>
        <taxon>Vertebrata</taxon>
        <taxon>Euteleostomi</taxon>
        <taxon>Actinopterygii</taxon>
        <taxon>Polypteriformes</taxon>
        <taxon>Polypteridae</taxon>
        <taxon>Erpetoichthys</taxon>
    </lineage>
</organism>
<dbReference type="InterPro" id="IPR043502">
    <property type="entry name" value="DNA/RNA_pol_sf"/>
</dbReference>
<dbReference type="PROSITE" id="PS00028">
    <property type="entry name" value="ZINC_FINGER_C2H2_1"/>
    <property type="match status" value="2"/>
</dbReference>
<dbReference type="AlphaFoldDB" id="A0A8C4XFF0"/>
<keyword evidence="1" id="KW-0862">Zinc</keyword>
<dbReference type="GeneTree" id="ENSGT00400000024060"/>
<dbReference type="SMART" id="SM00355">
    <property type="entry name" value="ZnF_C2H2"/>
    <property type="match status" value="2"/>
</dbReference>
<keyword evidence="5" id="KW-1185">Reference proteome</keyword>
<dbReference type="Proteomes" id="UP000694620">
    <property type="component" value="Unassembled WGS sequence"/>
</dbReference>
<keyword evidence="1" id="KW-0479">Metal-binding</keyword>
<dbReference type="CDD" id="cd01650">
    <property type="entry name" value="RT_nLTR_like"/>
    <property type="match status" value="1"/>
</dbReference>
<evidence type="ECO:0000313" key="5">
    <source>
        <dbReference type="Proteomes" id="UP000694620"/>
    </source>
</evidence>
<dbReference type="PANTHER" id="PTHR47027">
    <property type="entry name" value="REVERSE TRANSCRIPTASE DOMAIN-CONTAINING PROTEIN"/>
    <property type="match status" value="1"/>
</dbReference>